<organism evidence="3 6">
    <name type="scientific">Didymodactylos carnosus</name>
    <dbReference type="NCBI Taxonomy" id="1234261"/>
    <lineage>
        <taxon>Eukaryota</taxon>
        <taxon>Metazoa</taxon>
        <taxon>Spiralia</taxon>
        <taxon>Gnathifera</taxon>
        <taxon>Rotifera</taxon>
        <taxon>Eurotatoria</taxon>
        <taxon>Bdelloidea</taxon>
        <taxon>Philodinida</taxon>
        <taxon>Philodinidae</taxon>
        <taxon>Didymodactylos</taxon>
    </lineage>
</organism>
<gene>
    <name evidence="3" type="ORF">GPM918_LOCUS29355</name>
    <name evidence="2" type="ORF">OVA965_LOCUS13510</name>
    <name evidence="5" type="ORF">SRO942_LOCUS29933</name>
    <name evidence="4" type="ORF">TMI583_LOCUS13513</name>
</gene>
<comment type="caution">
    <text evidence="3">The sequence shown here is derived from an EMBL/GenBank/DDBJ whole genome shotgun (WGS) entry which is preliminary data.</text>
</comment>
<evidence type="ECO:0000313" key="3">
    <source>
        <dbReference type="EMBL" id="CAF1318497.1"/>
    </source>
</evidence>
<dbReference type="Pfam" id="PF12146">
    <property type="entry name" value="Hydrolase_4"/>
    <property type="match status" value="1"/>
</dbReference>
<dbReference type="InterPro" id="IPR029058">
    <property type="entry name" value="AB_hydrolase_fold"/>
</dbReference>
<feature type="domain" description="Serine aminopeptidase S33" evidence="1">
    <location>
        <begin position="31"/>
        <end position="272"/>
    </location>
</feature>
<evidence type="ECO:0000313" key="5">
    <source>
        <dbReference type="EMBL" id="CAF4162320.1"/>
    </source>
</evidence>
<dbReference type="EMBL" id="CAJOBA010005642">
    <property type="protein sequence ID" value="CAF3750150.1"/>
    <property type="molecule type" value="Genomic_DNA"/>
</dbReference>
<dbReference type="InterPro" id="IPR051044">
    <property type="entry name" value="MAG_DAG_Lipase"/>
</dbReference>
<protein>
    <recommendedName>
        <fullName evidence="1">Serine aminopeptidase S33 domain-containing protein</fullName>
    </recommendedName>
</protein>
<dbReference type="InterPro" id="IPR022742">
    <property type="entry name" value="Hydrolase_4"/>
</dbReference>
<proteinExistence type="predicted"/>
<name>A0A815ERX8_9BILA</name>
<dbReference type="Proteomes" id="UP000663829">
    <property type="component" value="Unassembled WGS sequence"/>
</dbReference>
<reference evidence="3" key="1">
    <citation type="submission" date="2021-02" db="EMBL/GenBank/DDBJ databases">
        <authorList>
            <person name="Nowell W R."/>
        </authorList>
    </citation>
    <scope>NUCLEOTIDE SEQUENCE</scope>
</reference>
<dbReference type="EMBL" id="CAJNOQ010013288">
    <property type="protein sequence ID" value="CAF1318497.1"/>
    <property type="molecule type" value="Genomic_DNA"/>
</dbReference>
<dbReference type="AlphaFoldDB" id="A0A815ERX8"/>
<dbReference type="Proteomes" id="UP000682733">
    <property type="component" value="Unassembled WGS sequence"/>
</dbReference>
<accession>A0A815ERX8</accession>
<dbReference type="EMBL" id="CAJOBC010046432">
    <property type="protein sequence ID" value="CAF4162320.1"/>
    <property type="molecule type" value="Genomic_DNA"/>
</dbReference>
<keyword evidence="6" id="KW-1185">Reference proteome</keyword>
<dbReference type="Gene3D" id="3.40.50.1820">
    <property type="entry name" value="alpha/beta hydrolase"/>
    <property type="match status" value="1"/>
</dbReference>
<dbReference type="OrthoDB" id="2498029at2759"/>
<dbReference type="EMBL" id="CAJNOK010005636">
    <property type="protein sequence ID" value="CAF0979505.1"/>
    <property type="molecule type" value="Genomic_DNA"/>
</dbReference>
<evidence type="ECO:0000313" key="4">
    <source>
        <dbReference type="EMBL" id="CAF3750150.1"/>
    </source>
</evidence>
<dbReference type="PANTHER" id="PTHR11614">
    <property type="entry name" value="PHOSPHOLIPASE-RELATED"/>
    <property type="match status" value="1"/>
</dbReference>
<sequence>MNVEEFEFFSNYEDKVTGKLKLFGRNWRCSNAKAVILIVHGFGEHSGRYGHVAEIFNKHNIAFVAYDTRGSGRSGGERGYVPCLNAVMDDLEAAIGKVRESKYYPDVPLIIYGHGTGCITQLSHIQRRKSKSLLYQAMILSTPAITIAQRPSAIQYLLVKTFGYLAPHFRLPLGGNKDKREYSTDKDVVEKYRTDPLVHDRWPAGTVSMFLQLGYEFESAIIDFPVPTLIQQGSVDTTTPAERIRAWANKAKGPKTYKEWEGFDHELHNEPEKESLFKHILWWLNTTLNLNIESSQHPEIVPLKVLTDTISKE</sequence>
<dbReference type="SUPFAM" id="SSF53474">
    <property type="entry name" value="alpha/beta-Hydrolases"/>
    <property type="match status" value="1"/>
</dbReference>
<evidence type="ECO:0000313" key="2">
    <source>
        <dbReference type="EMBL" id="CAF0979505.1"/>
    </source>
</evidence>
<evidence type="ECO:0000259" key="1">
    <source>
        <dbReference type="Pfam" id="PF12146"/>
    </source>
</evidence>
<dbReference type="Proteomes" id="UP000681722">
    <property type="component" value="Unassembled WGS sequence"/>
</dbReference>
<dbReference type="Proteomes" id="UP000677228">
    <property type="component" value="Unassembled WGS sequence"/>
</dbReference>
<evidence type="ECO:0000313" key="6">
    <source>
        <dbReference type="Proteomes" id="UP000663829"/>
    </source>
</evidence>